<accession>A0ABW4XT84</accession>
<organism evidence="1 2">
    <name type="scientific">Corallincola platygyrae</name>
    <dbReference type="NCBI Taxonomy" id="1193278"/>
    <lineage>
        <taxon>Bacteria</taxon>
        <taxon>Pseudomonadati</taxon>
        <taxon>Pseudomonadota</taxon>
        <taxon>Gammaproteobacteria</taxon>
        <taxon>Alteromonadales</taxon>
        <taxon>Psychromonadaceae</taxon>
        <taxon>Corallincola</taxon>
    </lineage>
</organism>
<evidence type="ECO:0000313" key="2">
    <source>
        <dbReference type="Proteomes" id="UP001597380"/>
    </source>
</evidence>
<evidence type="ECO:0000313" key="1">
    <source>
        <dbReference type="EMBL" id="MFD2097498.1"/>
    </source>
</evidence>
<comment type="caution">
    <text evidence="1">The sequence shown here is derived from an EMBL/GenBank/DDBJ whole genome shotgun (WGS) entry which is preliminary data.</text>
</comment>
<gene>
    <name evidence="1" type="ORF">ACFSJ3_15995</name>
</gene>
<reference evidence="2" key="1">
    <citation type="journal article" date="2019" name="Int. J. Syst. Evol. Microbiol.">
        <title>The Global Catalogue of Microorganisms (GCM) 10K type strain sequencing project: providing services to taxonomists for standard genome sequencing and annotation.</title>
        <authorList>
            <consortium name="The Broad Institute Genomics Platform"/>
            <consortium name="The Broad Institute Genome Sequencing Center for Infectious Disease"/>
            <person name="Wu L."/>
            <person name="Ma J."/>
        </authorList>
    </citation>
    <scope>NUCLEOTIDE SEQUENCE [LARGE SCALE GENOMIC DNA]</scope>
    <source>
        <strain evidence="2">CGMCC 1.10992</strain>
    </source>
</reference>
<keyword evidence="2" id="KW-1185">Reference proteome</keyword>
<dbReference type="Proteomes" id="UP001597380">
    <property type="component" value="Unassembled WGS sequence"/>
</dbReference>
<name>A0ABW4XT84_9GAMM</name>
<dbReference type="RefSeq" id="WP_345338649.1">
    <property type="nucleotide sequence ID" value="NZ_BAABLI010000006.1"/>
</dbReference>
<proteinExistence type="predicted"/>
<dbReference type="EMBL" id="JBHUHT010000023">
    <property type="protein sequence ID" value="MFD2097498.1"/>
    <property type="molecule type" value="Genomic_DNA"/>
</dbReference>
<protein>
    <submittedName>
        <fullName evidence="1">Uncharacterized protein</fullName>
    </submittedName>
</protein>
<sequence>MNSPLPSAKAARKEVEKFHLLLNHDAMIPAQCYRMSDNLYSMVCYTNQIVALFVSKNFQMIPVFINRAYKQMKRFEDQPGTAGYRSLVHDYLCQVSYYLENYCNLDPEWFKDRIPAEISEGGSKAAPEYDHERMVIELPAHWKIVS</sequence>